<evidence type="ECO:0000313" key="1">
    <source>
        <dbReference type="EMBL" id="RSL38953.1"/>
    </source>
</evidence>
<accession>A0A428NDU1</accession>
<organism evidence="1 2">
    <name type="scientific">Fusarium floridanum</name>
    <dbReference type="NCBI Taxonomy" id="1325733"/>
    <lineage>
        <taxon>Eukaryota</taxon>
        <taxon>Fungi</taxon>
        <taxon>Dikarya</taxon>
        <taxon>Ascomycota</taxon>
        <taxon>Pezizomycotina</taxon>
        <taxon>Sordariomycetes</taxon>
        <taxon>Hypocreomycetidae</taxon>
        <taxon>Hypocreales</taxon>
        <taxon>Nectriaceae</taxon>
        <taxon>Fusarium</taxon>
        <taxon>Fusarium solani species complex</taxon>
    </lineage>
</organism>
<dbReference type="EMBL" id="NKCL01001547">
    <property type="protein sequence ID" value="RSL38953.1"/>
    <property type="molecule type" value="Genomic_DNA"/>
</dbReference>
<sequence>MANPEKLRLKRDEWPGDALCGVHDHIDTINDNTSKPSTSIACRPSCNRQNSFIITIINLAHPLYRRQRIRSLAST</sequence>
<reference evidence="1 2" key="1">
    <citation type="submission" date="2017-06" db="EMBL/GenBank/DDBJ databases">
        <title>Comparative genomic analysis of Ambrosia Fusariam Clade fungi.</title>
        <authorList>
            <person name="Stajich J.E."/>
            <person name="Carrillo J."/>
            <person name="Kijimoto T."/>
            <person name="Eskalen A."/>
            <person name="O'Donnell K."/>
            <person name="Kasson M."/>
        </authorList>
    </citation>
    <scope>NUCLEOTIDE SEQUENCE [LARGE SCALE GENOMIC DNA]</scope>
    <source>
        <strain evidence="1 2">NRRL62606</strain>
    </source>
</reference>
<name>A0A428NDU1_9HYPO</name>
<proteinExistence type="predicted"/>
<dbReference type="Proteomes" id="UP000287972">
    <property type="component" value="Unassembled WGS sequence"/>
</dbReference>
<evidence type="ECO:0000313" key="2">
    <source>
        <dbReference type="Proteomes" id="UP000287972"/>
    </source>
</evidence>
<keyword evidence="2" id="KW-1185">Reference proteome</keyword>
<comment type="caution">
    <text evidence="1">The sequence shown here is derived from an EMBL/GenBank/DDBJ whole genome shotgun (WGS) entry which is preliminary data.</text>
</comment>
<gene>
    <name evidence="1" type="ORF">CEP51_016860</name>
</gene>
<protein>
    <submittedName>
        <fullName evidence="1">Uncharacterized protein</fullName>
    </submittedName>
</protein>
<dbReference type="AlphaFoldDB" id="A0A428NDU1"/>